<dbReference type="STRING" id="252305.OB2597_15790"/>
<feature type="transmembrane region" description="Helical" evidence="1">
    <location>
        <begin position="20"/>
        <end position="38"/>
    </location>
</feature>
<dbReference type="RefSeq" id="WP_009807367.1">
    <property type="nucleotide sequence ID" value="NZ_CH724131.1"/>
</dbReference>
<evidence type="ECO:0000256" key="1">
    <source>
        <dbReference type="SAM" id="Phobius"/>
    </source>
</evidence>
<keyword evidence="1" id="KW-0472">Membrane</keyword>
<keyword evidence="3" id="KW-1185">Reference proteome</keyword>
<comment type="caution">
    <text evidence="2">The sequence shown here is derived from an EMBL/GenBank/DDBJ whole genome shotgun (WGS) entry which is preliminary data.</text>
</comment>
<evidence type="ECO:0008006" key="4">
    <source>
        <dbReference type="Google" id="ProtNLM"/>
    </source>
</evidence>
<gene>
    <name evidence="2" type="ORF">OB2597_15790</name>
</gene>
<evidence type="ECO:0000313" key="3">
    <source>
        <dbReference type="Proteomes" id="UP000004318"/>
    </source>
</evidence>
<keyword evidence="1" id="KW-0812">Transmembrane</keyword>
<keyword evidence="1" id="KW-1133">Transmembrane helix</keyword>
<dbReference type="EMBL" id="AAMO01000006">
    <property type="protein sequence ID" value="EAQ02858.1"/>
    <property type="molecule type" value="Genomic_DNA"/>
</dbReference>
<dbReference type="AlphaFoldDB" id="A3TZ40"/>
<evidence type="ECO:0000313" key="2">
    <source>
        <dbReference type="EMBL" id="EAQ02858.1"/>
    </source>
</evidence>
<protein>
    <recommendedName>
        <fullName evidence="4">Flp pilus assembly protein, pilin Flp</fullName>
    </recommendedName>
</protein>
<sequence length="56" mass="5962">MKSVLRTFRDHEAGAVTVDWVVLCAGVIVVFAAAYNTVRGDTTELASSIGSYVASR</sequence>
<accession>A3TZ40</accession>
<proteinExistence type="predicted"/>
<dbReference type="Proteomes" id="UP000004318">
    <property type="component" value="Unassembled WGS sequence"/>
</dbReference>
<dbReference type="HOGENOM" id="CLU_182300_3_0_5"/>
<organism evidence="2 3">
    <name type="scientific">Pseudooceanicola batsensis (strain ATCC BAA-863 / DSM 15984 / KCTC 12145 / HTCC2597)</name>
    <name type="common">Oceanicola batsensis</name>
    <dbReference type="NCBI Taxonomy" id="252305"/>
    <lineage>
        <taxon>Bacteria</taxon>
        <taxon>Pseudomonadati</taxon>
        <taxon>Pseudomonadota</taxon>
        <taxon>Alphaproteobacteria</taxon>
        <taxon>Rhodobacterales</taxon>
        <taxon>Paracoccaceae</taxon>
        <taxon>Pseudooceanicola</taxon>
    </lineage>
</organism>
<reference evidence="2 3" key="1">
    <citation type="journal article" date="2010" name="J. Bacteriol.">
        <title>Genome sequences of Oceanicola granulosus HTCC2516(T) and Oceanicola batsensis HTCC2597(TDelta).</title>
        <authorList>
            <person name="Thrash J.C."/>
            <person name="Cho J.C."/>
            <person name="Vergin K.L."/>
            <person name="Giovannoni S.J."/>
        </authorList>
    </citation>
    <scope>NUCLEOTIDE SEQUENCE [LARGE SCALE GENOMIC DNA]</scope>
    <source>
        <strain evidence="3">ATCC BAA-863 / DSM 15984 / KCTC 12145 / HTCC2597</strain>
    </source>
</reference>
<name>A3TZ40_PSEBH</name>